<dbReference type="Pfam" id="PF00646">
    <property type="entry name" value="F-box"/>
    <property type="match status" value="1"/>
</dbReference>
<dbReference type="Gramene" id="PHT64614">
    <property type="protein sequence ID" value="PHT64614"/>
    <property type="gene ID" value="T459_29039"/>
</dbReference>
<sequence>MKVQRVIVPVVYVELPDLIIFRILSYLPLRSLHRFKCVCKLWSTLFLHPTFVYLRTQNSPLSHILGEDAHILRQLDFDNPDRWWGFTTICHSSSNLHVQVRDISSSTSQYRIESFLMRDTLLIPSPQYPSLCIALEFVPITSNPQAGSVKLVSVHDDGNNNLGYEVLSLDNIGTSFCRWRAIDMVVPPLLSDGRMRNNIQLFFRKGVAYCVCFLETTEEVDDIQVDVVDMVNETYIGRTTFPRVSFFPELAILHLLDWNGRLSFSQLLKDELHVLVLDDHTKLKWAERKRIIKLNFLKSSPYHKEELITFHACYNMSTLIFIWHHKDNQFFCFYDIYTGELFTSKMFVSSYSDLNDAEHDAALVAFKVAEFAFHRASL</sequence>
<dbReference type="InterPro" id="IPR036047">
    <property type="entry name" value="F-box-like_dom_sf"/>
</dbReference>
<gene>
    <name evidence="2" type="ORF">T459_29039</name>
</gene>
<reference evidence="2 3" key="2">
    <citation type="journal article" date="2017" name="Genome Biol.">
        <title>New reference genome sequences of hot pepper reveal the massive evolution of plant disease-resistance genes by retroduplication.</title>
        <authorList>
            <person name="Kim S."/>
            <person name="Park J."/>
            <person name="Yeom S.I."/>
            <person name="Kim Y.M."/>
            <person name="Seo E."/>
            <person name="Kim K.T."/>
            <person name="Kim M.S."/>
            <person name="Lee J.M."/>
            <person name="Cheong K."/>
            <person name="Shin H.S."/>
            <person name="Kim S.B."/>
            <person name="Han K."/>
            <person name="Lee J."/>
            <person name="Park M."/>
            <person name="Lee H.A."/>
            <person name="Lee H.Y."/>
            <person name="Lee Y."/>
            <person name="Oh S."/>
            <person name="Lee J.H."/>
            <person name="Choi E."/>
            <person name="Choi E."/>
            <person name="Lee S.E."/>
            <person name="Jeon J."/>
            <person name="Kim H."/>
            <person name="Choi G."/>
            <person name="Song H."/>
            <person name="Lee J."/>
            <person name="Lee S.C."/>
            <person name="Kwon J.K."/>
            <person name="Lee H.Y."/>
            <person name="Koo N."/>
            <person name="Hong Y."/>
            <person name="Kim R.W."/>
            <person name="Kang W.H."/>
            <person name="Huh J.H."/>
            <person name="Kang B.C."/>
            <person name="Yang T.J."/>
            <person name="Lee Y.H."/>
            <person name="Bennetzen J.L."/>
            <person name="Choi D."/>
        </authorList>
    </citation>
    <scope>NUCLEOTIDE SEQUENCE [LARGE SCALE GENOMIC DNA]</scope>
    <source>
        <strain evidence="3">cv. CM334</strain>
    </source>
</reference>
<dbReference type="Gene3D" id="1.20.1280.50">
    <property type="match status" value="1"/>
</dbReference>
<feature type="domain" description="F-box" evidence="1">
    <location>
        <begin position="9"/>
        <end position="56"/>
    </location>
</feature>
<proteinExistence type="predicted"/>
<dbReference type="OMA" id="RIISWNQ"/>
<keyword evidence="3" id="KW-1185">Reference proteome</keyword>
<organism evidence="2 3">
    <name type="scientific">Capsicum annuum</name>
    <name type="common">Capsicum pepper</name>
    <dbReference type="NCBI Taxonomy" id="4072"/>
    <lineage>
        <taxon>Eukaryota</taxon>
        <taxon>Viridiplantae</taxon>
        <taxon>Streptophyta</taxon>
        <taxon>Embryophyta</taxon>
        <taxon>Tracheophyta</taxon>
        <taxon>Spermatophyta</taxon>
        <taxon>Magnoliopsida</taxon>
        <taxon>eudicotyledons</taxon>
        <taxon>Gunneridae</taxon>
        <taxon>Pentapetalae</taxon>
        <taxon>asterids</taxon>
        <taxon>lamiids</taxon>
        <taxon>Solanales</taxon>
        <taxon>Solanaceae</taxon>
        <taxon>Solanoideae</taxon>
        <taxon>Capsiceae</taxon>
        <taxon>Capsicum</taxon>
    </lineage>
</organism>
<evidence type="ECO:0000313" key="3">
    <source>
        <dbReference type="Proteomes" id="UP000222542"/>
    </source>
</evidence>
<dbReference type="InterPro" id="IPR050796">
    <property type="entry name" value="SCF_F-box_component"/>
</dbReference>
<evidence type="ECO:0000259" key="1">
    <source>
        <dbReference type="PROSITE" id="PS50181"/>
    </source>
</evidence>
<dbReference type="PANTHER" id="PTHR31672:SF13">
    <property type="entry name" value="F-BOX PROTEIN CPR30-LIKE"/>
    <property type="match status" value="1"/>
</dbReference>
<protein>
    <recommendedName>
        <fullName evidence="1">F-box domain-containing protein</fullName>
    </recommendedName>
</protein>
<accession>A0A2G2Y4G1</accession>
<comment type="caution">
    <text evidence="2">The sequence shown here is derived from an EMBL/GenBank/DDBJ whole genome shotgun (WGS) entry which is preliminary data.</text>
</comment>
<dbReference type="AlphaFoldDB" id="A0A2G2Y4G1"/>
<dbReference type="STRING" id="4072.A0A2G2Y4G1"/>
<evidence type="ECO:0000313" key="2">
    <source>
        <dbReference type="EMBL" id="PHT64614.1"/>
    </source>
</evidence>
<name>A0A2G2Y4G1_CAPAN</name>
<reference evidence="2 3" key="1">
    <citation type="journal article" date="2014" name="Nat. Genet.">
        <title>Genome sequence of the hot pepper provides insights into the evolution of pungency in Capsicum species.</title>
        <authorList>
            <person name="Kim S."/>
            <person name="Park M."/>
            <person name="Yeom S.I."/>
            <person name="Kim Y.M."/>
            <person name="Lee J.M."/>
            <person name="Lee H.A."/>
            <person name="Seo E."/>
            <person name="Choi J."/>
            <person name="Cheong K."/>
            <person name="Kim K.T."/>
            <person name="Jung K."/>
            <person name="Lee G.W."/>
            <person name="Oh S.K."/>
            <person name="Bae C."/>
            <person name="Kim S.B."/>
            <person name="Lee H.Y."/>
            <person name="Kim S.Y."/>
            <person name="Kim M.S."/>
            <person name="Kang B.C."/>
            <person name="Jo Y.D."/>
            <person name="Yang H.B."/>
            <person name="Jeong H.J."/>
            <person name="Kang W.H."/>
            <person name="Kwon J.K."/>
            <person name="Shin C."/>
            <person name="Lim J.Y."/>
            <person name="Park J.H."/>
            <person name="Huh J.H."/>
            <person name="Kim J.S."/>
            <person name="Kim B.D."/>
            <person name="Cohen O."/>
            <person name="Paran I."/>
            <person name="Suh M.C."/>
            <person name="Lee S.B."/>
            <person name="Kim Y.K."/>
            <person name="Shin Y."/>
            <person name="Noh S.J."/>
            <person name="Park J."/>
            <person name="Seo Y.S."/>
            <person name="Kwon S.Y."/>
            <person name="Kim H.A."/>
            <person name="Park J.M."/>
            <person name="Kim H.J."/>
            <person name="Choi S.B."/>
            <person name="Bosland P.W."/>
            <person name="Reeves G."/>
            <person name="Jo S.H."/>
            <person name="Lee B.W."/>
            <person name="Cho H.T."/>
            <person name="Choi H.S."/>
            <person name="Lee M.S."/>
            <person name="Yu Y."/>
            <person name="Do Choi Y."/>
            <person name="Park B.S."/>
            <person name="van Deynze A."/>
            <person name="Ashrafi H."/>
            <person name="Hill T."/>
            <person name="Kim W.T."/>
            <person name="Pai H.S."/>
            <person name="Ahn H.K."/>
            <person name="Yeam I."/>
            <person name="Giovannoni J.J."/>
            <person name="Rose J.K."/>
            <person name="Sorensen I."/>
            <person name="Lee S.J."/>
            <person name="Kim R.W."/>
            <person name="Choi I.Y."/>
            <person name="Choi B.S."/>
            <person name="Lim J.S."/>
            <person name="Lee Y.H."/>
            <person name="Choi D."/>
        </authorList>
    </citation>
    <scope>NUCLEOTIDE SEQUENCE [LARGE SCALE GENOMIC DNA]</scope>
    <source>
        <strain evidence="3">cv. CM334</strain>
    </source>
</reference>
<dbReference type="PANTHER" id="PTHR31672">
    <property type="entry name" value="BNACNNG10540D PROTEIN"/>
    <property type="match status" value="1"/>
</dbReference>
<dbReference type="SUPFAM" id="SSF81383">
    <property type="entry name" value="F-box domain"/>
    <property type="match status" value="1"/>
</dbReference>
<dbReference type="SMART" id="SM00256">
    <property type="entry name" value="FBOX"/>
    <property type="match status" value="1"/>
</dbReference>
<dbReference type="PROSITE" id="PS50181">
    <property type="entry name" value="FBOX"/>
    <property type="match status" value="1"/>
</dbReference>
<dbReference type="InterPro" id="IPR001810">
    <property type="entry name" value="F-box_dom"/>
</dbReference>
<dbReference type="EMBL" id="AYRZ02000012">
    <property type="protein sequence ID" value="PHT64614.1"/>
    <property type="molecule type" value="Genomic_DNA"/>
</dbReference>
<dbReference type="Proteomes" id="UP000222542">
    <property type="component" value="Unassembled WGS sequence"/>
</dbReference>